<proteinExistence type="predicted"/>
<evidence type="ECO:0000313" key="3">
    <source>
        <dbReference type="RefSeq" id="XP_021102127.1"/>
    </source>
</evidence>
<organism evidence="2 3">
    <name type="scientific">Heterocephalus glaber</name>
    <name type="common">Naked mole rat</name>
    <dbReference type="NCBI Taxonomy" id="10181"/>
    <lineage>
        <taxon>Eukaryota</taxon>
        <taxon>Metazoa</taxon>
        <taxon>Chordata</taxon>
        <taxon>Craniata</taxon>
        <taxon>Vertebrata</taxon>
        <taxon>Euteleostomi</taxon>
        <taxon>Mammalia</taxon>
        <taxon>Eutheria</taxon>
        <taxon>Euarchontoglires</taxon>
        <taxon>Glires</taxon>
        <taxon>Rodentia</taxon>
        <taxon>Hystricomorpha</taxon>
        <taxon>Bathyergidae</taxon>
        <taxon>Heterocephalus</taxon>
    </lineage>
</organism>
<evidence type="ECO:0000313" key="2">
    <source>
        <dbReference type="Proteomes" id="UP000694906"/>
    </source>
</evidence>
<dbReference type="Proteomes" id="UP000694906">
    <property type="component" value="Unplaced"/>
</dbReference>
<feature type="region of interest" description="Disordered" evidence="1">
    <location>
        <begin position="127"/>
        <end position="148"/>
    </location>
</feature>
<dbReference type="AlphaFoldDB" id="A0AAX6S2B7"/>
<protein>
    <submittedName>
        <fullName evidence="3">Uncharacterized protein LOC110346200</fullName>
    </submittedName>
</protein>
<sequence length="240" mass="25811">MNSPGPGGKPLAAGEPAGCSVLGPVGIRKFVPQEAHVQHLGRMGSTQAHCWVTSARASQGLTAHTPFSRPRTSESQKNWAEGREFGSAFPELHRWPDSAGAASPEPPLSLQALLWLLRLPRRAGRISPGTWPQGLQGPQLQRGSPTPGSPSILSSFALCLERGSPGCEAPGGSGSRRGPHMGPDSKCKHLCHRFLSPVSWEFSTFQDTAYTFCNKTALACLTLLAVPRRLWIYKCDGRIQ</sequence>
<dbReference type="GeneID" id="110346200"/>
<accession>A0AAX6S2B7</accession>
<reference evidence="3" key="1">
    <citation type="submission" date="2025-08" db="UniProtKB">
        <authorList>
            <consortium name="RefSeq"/>
        </authorList>
    </citation>
    <scope>IDENTIFICATION</scope>
</reference>
<name>A0AAX6S2B7_HETGA</name>
<evidence type="ECO:0000256" key="1">
    <source>
        <dbReference type="SAM" id="MobiDB-lite"/>
    </source>
</evidence>
<keyword evidence="2" id="KW-1185">Reference proteome</keyword>
<dbReference type="RefSeq" id="XP_021102127.1">
    <property type="nucleotide sequence ID" value="XM_021246468.1"/>
</dbReference>
<gene>
    <name evidence="3" type="primary">LOC110346200</name>
</gene>
<feature type="compositionally biased region" description="Low complexity" evidence="1">
    <location>
        <begin position="128"/>
        <end position="145"/>
    </location>
</feature>